<dbReference type="RefSeq" id="WP_267311133.1">
    <property type="nucleotide sequence ID" value="NZ_JABXXV010000008.1"/>
</dbReference>
<feature type="region of interest" description="Disordered" evidence="1">
    <location>
        <begin position="242"/>
        <end position="261"/>
    </location>
</feature>
<dbReference type="InterPro" id="IPR005625">
    <property type="entry name" value="PepSY-ass_TM"/>
</dbReference>
<feature type="transmembrane region" description="Helical" evidence="2">
    <location>
        <begin position="438"/>
        <end position="455"/>
    </location>
</feature>
<accession>A0ABX2P8Y7</accession>
<feature type="transmembrane region" description="Helical" evidence="2">
    <location>
        <begin position="488"/>
        <end position="508"/>
    </location>
</feature>
<sequence length="516" mass="56389">MKLRADIVTVYRELHSWVGVVAGLFLFIAFYAGAISMFEPALESWLTPRVSLPVAVSLDRTPELAQKVFEAFPESRKNYTIVVAPDADHPARMVWPLTASRHGHGAQSVMMAALDEQGGLVTAQRKPSAVAQLIDTLHQQMGLPLPHEIAMIVMGFIALGYALALVSGTLVFLPALARALFAVRLEGSVRRKWLDLHNLLGFCSLPFHIIMALTSVVFAFHDVIFTVQAEFLAHEQSDAHRGGHAGRAMAGMPHGSRPPEGAVPLSPAEIVSRLALEAPGFTPDTLDYSTRPNGAMMLRVAGHDPAHLTRGPSSGFTTMDPYSGRLIWRDYLPGFQPGGFAALTSFFALHFGSYGGAPIRWAYLVLGFAGAFLFYTGNRLWIAVRRRKEKATGRETDTRGTWFLSRLTAGCCAGCMAGIAILLDTALVRPGWVSDHHAMTVYQVVFWLFVFGAFIPQIKERALLAVCGVFYLLLTVLVFLHGGRDMTTSWAVALVSLVLGGALCRHALRRQRLRAA</sequence>
<dbReference type="PANTHER" id="PTHR34219:SF9">
    <property type="entry name" value="IRON-REGULATED INNER MEMBRANE PROTEIN"/>
    <property type="match status" value="1"/>
</dbReference>
<feature type="transmembrane region" description="Helical" evidence="2">
    <location>
        <begin position="403"/>
        <end position="423"/>
    </location>
</feature>
<gene>
    <name evidence="3" type="ORF">HW542_13610</name>
</gene>
<feature type="transmembrane region" description="Helical" evidence="2">
    <location>
        <begin position="149"/>
        <end position="176"/>
    </location>
</feature>
<keyword evidence="2" id="KW-1133">Transmembrane helix</keyword>
<dbReference type="EMBL" id="JABXXV010000008">
    <property type="protein sequence ID" value="NVN47835.1"/>
    <property type="molecule type" value="Genomic_DNA"/>
</dbReference>
<feature type="transmembrane region" description="Helical" evidence="2">
    <location>
        <begin position="14"/>
        <end position="34"/>
    </location>
</feature>
<comment type="caution">
    <text evidence="3">The sequence shown here is derived from an EMBL/GenBank/DDBJ whole genome shotgun (WGS) entry which is preliminary data.</text>
</comment>
<dbReference type="Pfam" id="PF03929">
    <property type="entry name" value="PepSY_TM"/>
    <property type="match status" value="1"/>
</dbReference>
<feature type="transmembrane region" description="Helical" evidence="2">
    <location>
        <begin position="196"/>
        <end position="220"/>
    </location>
</feature>
<dbReference type="PANTHER" id="PTHR34219">
    <property type="entry name" value="IRON-REGULATED INNER MEMBRANE PROTEIN-RELATED"/>
    <property type="match status" value="1"/>
</dbReference>
<keyword evidence="2" id="KW-0812">Transmembrane</keyword>
<organism evidence="3 4">
    <name type="scientific">Asaia spathodeae</name>
    <dbReference type="NCBI Taxonomy" id="657016"/>
    <lineage>
        <taxon>Bacteria</taxon>
        <taxon>Pseudomonadati</taxon>
        <taxon>Pseudomonadota</taxon>
        <taxon>Alphaproteobacteria</taxon>
        <taxon>Acetobacterales</taxon>
        <taxon>Acetobacteraceae</taxon>
        <taxon>Asaia</taxon>
    </lineage>
</organism>
<feature type="transmembrane region" description="Helical" evidence="2">
    <location>
        <begin position="462"/>
        <end position="482"/>
    </location>
</feature>
<name>A0ABX2P8Y7_9PROT</name>
<evidence type="ECO:0000256" key="2">
    <source>
        <dbReference type="SAM" id="Phobius"/>
    </source>
</evidence>
<keyword evidence="2" id="KW-0472">Membrane</keyword>
<dbReference type="Proteomes" id="UP001516351">
    <property type="component" value="Unassembled WGS sequence"/>
</dbReference>
<keyword evidence="4" id="KW-1185">Reference proteome</keyword>
<protein>
    <submittedName>
        <fullName evidence="3">PepSY domain-containing protein</fullName>
    </submittedName>
</protein>
<evidence type="ECO:0000313" key="3">
    <source>
        <dbReference type="EMBL" id="NVN47835.1"/>
    </source>
</evidence>
<evidence type="ECO:0000256" key="1">
    <source>
        <dbReference type="SAM" id="MobiDB-lite"/>
    </source>
</evidence>
<evidence type="ECO:0000313" key="4">
    <source>
        <dbReference type="Proteomes" id="UP001516351"/>
    </source>
</evidence>
<feature type="transmembrane region" description="Helical" evidence="2">
    <location>
        <begin position="361"/>
        <end position="382"/>
    </location>
</feature>
<reference evidence="3 4" key="1">
    <citation type="submission" date="2020-06" db="EMBL/GenBank/DDBJ databases">
        <title>Synonyms of Asaia species.</title>
        <authorList>
            <person name="Sombolestani A."/>
        </authorList>
    </citation>
    <scope>NUCLEOTIDE SEQUENCE [LARGE SCALE GENOMIC DNA]</scope>
    <source>
        <strain evidence="3 4">LMG 27047</strain>
    </source>
</reference>
<proteinExistence type="predicted"/>